<evidence type="ECO:0000256" key="2">
    <source>
        <dbReference type="ARBA" id="ARBA00022448"/>
    </source>
</evidence>
<comment type="similarity">
    <text evidence="1">Belongs to the bacterial solute-binding protein 1 family.</text>
</comment>
<comment type="caution">
    <text evidence="4">The sequence shown here is derived from an EMBL/GenBank/DDBJ whole genome shotgun (WGS) entry which is preliminary data.</text>
</comment>
<keyword evidence="5" id="KW-1185">Reference proteome</keyword>
<gene>
    <name evidence="4" type="ORF">RB614_36885</name>
</gene>
<reference evidence="4 5" key="1">
    <citation type="submission" date="2023-08" db="EMBL/GenBank/DDBJ databases">
        <title>Phytohabitans sansha sp. nov., isolated from marine sediment.</title>
        <authorList>
            <person name="Zhao Y."/>
            <person name="Yi K."/>
        </authorList>
    </citation>
    <scope>NUCLEOTIDE SEQUENCE [LARGE SCALE GENOMIC DNA]</scope>
    <source>
        <strain evidence="4 5">ZYX-F-186</strain>
    </source>
</reference>
<dbReference type="SUPFAM" id="SSF53850">
    <property type="entry name" value="Periplasmic binding protein-like II"/>
    <property type="match status" value="1"/>
</dbReference>
<evidence type="ECO:0000256" key="1">
    <source>
        <dbReference type="ARBA" id="ARBA00008520"/>
    </source>
</evidence>
<keyword evidence="3" id="KW-0732">Signal</keyword>
<evidence type="ECO:0000313" key="5">
    <source>
        <dbReference type="Proteomes" id="UP001230908"/>
    </source>
</evidence>
<dbReference type="Pfam" id="PF13416">
    <property type="entry name" value="SBP_bac_8"/>
    <property type="match status" value="1"/>
</dbReference>
<dbReference type="Gene3D" id="3.40.190.10">
    <property type="entry name" value="Periplasmic binding protein-like II"/>
    <property type="match status" value="1"/>
</dbReference>
<sequence>MDIGGSPEESQGGEVVITCSVCQPYSDADAIGTYRADLVKRFNEANAGRYQVKAIPNIDENTPEGVQQLSRLALVDDLPDLFFLGELHLVPLDESAGLMDFRPRFEADTTFRDTFFPEMLRSPRGLDRLLAVPDGRNVLGVFWNEQILAEAGVARPPTSYPELLQAAAAIRAAGKIPLAMDGLFVTLNWLAHLIGTQPGGADYLGSGDLLAGGLENNPLWVTAVERLKELHTSGFVNEDAFTGQFDRASQPFLSGDAAAMANGPWYAPVISSETAEPGLAEAVTYGPAPGNGVAISGRGSGWASGAREAAKQDAVWAFVKFAYAWPEQVIRSTATAAFPPVRGEFDTADREKLNPLALELHEASEAVANVYPLLDSMPQSMWDEWDNYWPAYVQGSMDTRTFLAHFNK</sequence>
<evidence type="ECO:0000313" key="4">
    <source>
        <dbReference type="EMBL" id="MDQ7910087.1"/>
    </source>
</evidence>
<name>A0ABU0ZVV5_9ACTN</name>
<dbReference type="PANTHER" id="PTHR43649">
    <property type="entry name" value="ARABINOSE-BINDING PROTEIN-RELATED"/>
    <property type="match status" value="1"/>
</dbReference>
<evidence type="ECO:0000256" key="3">
    <source>
        <dbReference type="ARBA" id="ARBA00022729"/>
    </source>
</evidence>
<dbReference type="RefSeq" id="WP_308717340.1">
    <property type="nucleotide sequence ID" value="NZ_JAVHUY010000051.1"/>
</dbReference>
<dbReference type="Proteomes" id="UP001230908">
    <property type="component" value="Unassembled WGS sequence"/>
</dbReference>
<protein>
    <submittedName>
        <fullName evidence="4">Extracellular solute-binding protein</fullName>
    </submittedName>
</protein>
<dbReference type="EMBL" id="JAVHUY010000051">
    <property type="protein sequence ID" value="MDQ7910087.1"/>
    <property type="molecule type" value="Genomic_DNA"/>
</dbReference>
<dbReference type="PANTHER" id="PTHR43649:SF34">
    <property type="entry name" value="ABC TRANSPORTER PERIPLASMIC-BINDING PROTEIN YCJN-RELATED"/>
    <property type="match status" value="1"/>
</dbReference>
<proteinExistence type="inferred from homology"/>
<accession>A0ABU0ZVV5</accession>
<organism evidence="4 5">
    <name type="scientific">Phytohabitans maris</name>
    <dbReference type="NCBI Taxonomy" id="3071409"/>
    <lineage>
        <taxon>Bacteria</taxon>
        <taxon>Bacillati</taxon>
        <taxon>Actinomycetota</taxon>
        <taxon>Actinomycetes</taxon>
        <taxon>Micromonosporales</taxon>
        <taxon>Micromonosporaceae</taxon>
    </lineage>
</organism>
<dbReference type="InterPro" id="IPR006059">
    <property type="entry name" value="SBP"/>
</dbReference>
<dbReference type="InterPro" id="IPR050490">
    <property type="entry name" value="Bact_solute-bd_prot1"/>
</dbReference>
<keyword evidence="2" id="KW-0813">Transport</keyword>